<keyword evidence="4" id="KW-0521">NADP</keyword>
<sequence length="384" mass="40584">MAIKVTQSALVGGPDGKIVLSHAAPLPTPVEDLQISVDVKAVSLNPVDTKMTGDYFTEGATSGCEFAGIATGIGAKVTKIKVGDRVAGVVLGMNPLRPTIGAFAQHTVSGAYATVRIPDDWTFEKATAGVGGVAWDTVPWALFNRLGLPPGPLLEPLNSKRPKWEAPGPKIPIVTSHTIHTSNGKKAPTTVLVNGGASFTGTCAIQLLKLAGFTVITTCSPRSNDLVKSFGADFVFDYASPTVIEDIKAHTRNSLRFVLDCITTHDTTKLCYAAMGRAGGRYVALDPFSPTVAGTRAVVHPDWVFGMDLLGEDVAWPAPHGRDADPVATAFGVVWNATLQSLLDRGLIKPHPMDIRETGLQGALEGLDELRSRKGAARKLVYAL</sequence>
<dbReference type="Pfam" id="PF08240">
    <property type="entry name" value="ADH_N"/>
    <property type="match status" value="1"/>
</dbReference>
<dbReference type="OMA" id="KGSIDIC"/>
<dbReference type="Proteomes" id="UP000030104">
    <property type="component" value="Unassembled WGS sequence"/>
</dbReference>
<evidence type="ECO:0000259" key="6">
    <source>
        <dbReference type="SMART" id="SM00829"/>
    </source>
</evidence>
<organism evidence="7 8">
    <name type="scientific">Penicillium italicum</name>
    <name type="common">Blue mold</name>
    <dbReference type="NCBI Taxonomy" id="40296"/>
    <lineage>
        <taxon>Eukaryota</taxon>
        <taxon>Fungi</taxon>
        <taxon>Dikarya</taxon>
        <taxon>Ascomycota</taxon>
        <taxon>Pezizomycotina</taxon>
        <taxon>Eurotiomycetes</taxon>
        <taxon>Eurotiomycetidae</taxon>
        <taxon>Eurotiales</taxon>
        <taxon>Aspergillaceae</taxon>
        <taxon>Penicillium</taxon>
    </lineage>
</organism>
<dbReference type="CDD" id="cd08249">
    <property type="entry name" value="enoyl_reductase_like"/>
    <property type="match status" value="1"/>
</dbReference>
<dbReference type="Gene3D" id="3.40.50.720">
    <property type="entry name" value="NAD(P)-binding Rossmann-like Domain"/>
    <property type="match status" value="1"/>
</dbReference>
<comment type="subunit">
    <text evidence="2">Monomer.</text>
</comment>
<dbReference type="AlphaFoldDB" id="A0A0A2L477"/>
<dbReference type="InterPro" id="IPR020843">
    <property type="entry name" value="ER"/>
</dbReference>
<reference evidence="7 8" key="1">
    <citation type="journal article" date="2015" name="Mol. Plant Microbe Interact.">
        <title>Genome, transcriptome, and functional analyses of Penicillium expansum provide new insights into secondary metabolism and pathogenicity.</title>
        <authorList>
            <person name="Ballester A.R."/>
            <person name="Marcet-Houben M."/>
            <person name="Levin E."/>
            <person name="Sela N."/>
            <person name="Selma-Lazaro C."/>
            <person name="Carmona L."/>
            <person name="Wisniewski M."/>
            <person name="Droby S."/>
            <person name="Gonzalez-Candelas L."/>
            <person name="Gabaldon T."/>
        </authorList>
    </citation>
    <scope>NUCLEOTIDE SEQUENCE [LARGE SCALE GENOMIC DNA]</scope>
    <source>
        <strain evidence="7 8">PHI-1</strain>
    </source>
</reference>
<gene>
    <name evidence="7" type="ORF">PITC_031450</name>
</gene>
<dbReference type="Gene3D" id="3.90.180.10">
    <property type="entry name" value="Medium-chain alcohol dehydrogenases, catalytic domain"/>
    <property type="match status" value="1"/>
</dbReference>
<evidence type="ECO:0000256" key="3">
    <source>
        <dbReference type="ARBA" id="ARBA00022741"/>
    </source>
</evidence>
<dbReference type="SMART" id="SM00829">
    <property type="entry name" value="PKS_ER"/>
    <property type="match status" value="1"/>
</dbReference>
<dbReference type="SUPFAM" id="SSF51735">
    <property type="entry name" value="NAD(P)-binding Rossmann-fold domains"/>
    <property type="match status" value="1"/>
</dbReference>
<evidence type="ECO:0000256" key="2">
    <source>
        <dbReference type="ARBA" id="ARBA00011245"/>
    </source>
</evidence>
<dbReference type="PANTHER" id="PTHR45348">
    <property type="entry name" value="HYPOTHETICAL OXIDOREDUCTASE (EUROFUNG)"/>
    <property type="match status" value="1"/>
</dbReference>
<dbReference type="InterPro" id="IPR036291">
    <property type="entry name" value="NAD(P)-bd_dom_sf"/>
</dbReference>
<dbReference type="HOGENOM" id="CLU_026673_16_1_1"/>
<dbReference type="InterPro" id="IPR013149">
    <property type="entry name" value="ADH-like_C"/>
</dbReference>
<dbReference type="InterPro" id="IPR047122">
    <property type="entry name" value="Trans-enoyl_RdTase-like"/>
</dbReference>
<evidence type="ECO:0000313" key="8">
    <source>
        <dbReference type="Proteomes" id="UP000030104"/>
    </source>
</evidence>
<dbReference type="InterPro" id="IPR013154">
    <property type="entry name" value="ADH-like_N"/>
</dbReference>
<dbReference type="STRING" id="40296.A0A0A2L477"/>
<accession>A0A0A2L477</accession>
<evidence type="ECO:0000256" key="5">
    <source>
        <dbReference type="ARBA" id="ARBA00023002"/>
    </source>
</evidence>
<name>A0A0A2L477_PENIT</name>
<dbReference type="GO" id="GO:0016651">
    <property type="term" value="F:oxidoreductase activity, acting on NAD(P)H"/>
    <property type="evidence" value="ECO:0007669"/>
    <property type="project" value="InterPro"/>
</dbReference>
<keyword evidence="3" id="KW-0547">Nucleotide-binding</keyword>
<dbReference type="SUPFAM" id="SSF50129">
    <property type="entry name" value="GroES-like"/>
    <property type="match status" value="1"/>
</dbReference>
<dbReference type="GO" id="GO:0000166">
    <property type="term" value="F:nucleotide binding"/>
    <property type="evidence" value="ECO:0007669"/>
    <property type="project" value="UniProtKB-KW"/>
</dbReference>
<protein>
    <submittedName>
        <fullName evidence="7">Polyketide synthase, enoylreductase</fullName>
    </submittedName>
</protein>
<dbReference type="Pfam" id="PF00107">
    <property type="entry name" value="ADH_zinc_N"/>
    <property type="match status" value="1"/>
</dbReference>
<comment type="caution">
    <text evidence="7">The sequence shown here is derived from an EMBL/GenBank/DDBJ whole genome shotgun (WGS) entry which is preliminary data.</text>
</comment>
<dbReference type="PhylomeDB" id="A0A0A2L477"/>
<dbReference type="EMBL" id="JQGA01000558">
    <property type="protein sequence ID" value="KGO74907.1"/>
    <property type="molecule type" value="Genomic_DNA"/>
</dbReference>
<keyword evidence="8" id="KW-1185">Reference proteome</keyword>
<comment type="similarity">
    <text evidence="1">Belongs to the zinc-containing alcohol dehydrogenase family.</text>
</comment>
<keyword evidence="5" id="KW-0560">Oxidoreductase</keyword>
<feature type="domain" description="Enoyl reductase (ER)" evidence="6">
    <location>
        <begin position="13"/>
        <end position="381"/>
    </location>
</feature>
<evidence type="ECO:0000313" key="7">
    <source>
        <dbReference type="EMBL" id="KGO74907.1"/>
    </source>
</evidence>
<evidence type="ECO:0000256" key="4">
    <source>
        <dbReference type="ARBA" id="ARBA00022857"/>
    </source>
</evidence>
<dbReference type="InterPro" id="IPR011032">
    <property type="entry name" value="GroES-like_sf"/>
</dbReference>
<dbReference type="PANTHER" id="PTHR45348:SF1">
    <property type="entry name" value="TRANS-ENOYL REDUCTASE STHE"/>
    <property type="match status" value="1"/>
</dbReference>
<proteinExistence type="inferred from homology"/>
<evidence type="ECO:0000256" key="1">
    <source>
        <dbReference type="ARBA" id="ARBA00008072"/>
    </source>
</evidence>
<dbReference type="OrthoDB" id="48317at2759"/>